<dbReference type="Pfam" id="PF25893">
    <property type="entry name" value="HH_CzcB"/>
    <property type="match status" value="1"/>
</dbReference>
<dbReference type="Gene3D" id="2.40.50.100">
    <property type="match status" value="2"/>
</dbReference>
<feature type="domain" description="Cyclic nucleotide-binding" evidence="4">
    <location>
        <begin position="301"/>
        <end position="369"/>
    </location>
</feature>
<keyword evidence="3" id="KW-0732">Signal</keyword>
<dbReference type="NCBIfam" id="TIGR01730">
    <property type="entry name" value="RND_mfp"/>
    <property type="match status" value="1"/>
</dbReference>
<name>A0A2Z4IGE2_9BACT</name>
<dbReference type="PANTHER" id="PTHR30469">
    <property type="entry name" value="MULTIDRUG RESISTANCE PROTEIN MDTA"/>
    <property type="match status" value="1"/>
</dbReference>
<evidence type="ECO:0000259" key="4">
    <source>
        <dbReference type="PROSITE" id="PS50042"/>
    </source>
</evidence>
<dbReference type="RefSeq" id="WP_112783064.1">
    <property type="nucleotide sequence ID" value="NZ_CP030041.1"/>
</dbReference>
<reference evidence="5 6" key="1">
    <citation type="submission" date="2018-06" db="EMBL/GenBank/DDBJ databases">
        <title>Echinicola strongylocentroti sp. nov., isolated from a sea urchin Strongylocentrotus intermedius.</title>
        <authorList>
            <person name="Bae S.S."/>
        </authorList>
    </citation>
    <scope>NUCLEOTIDE SEQUENCE [LARGE SCALE GENOMIC DNA]</scope>
    <source>
        <strain evidence="5 6">MEBiC08714</strain>
    </source>
</reference>
<evidence type="ECO:0000256" key="2">
    <source>
        <dbReference type="SAM" id="Coils"/>
    </source>
</evidence>
<dbReference type="Proteomes" id="UP000248688">
    <property type="component" value="Chromosome"/>
</dbReference>
<evidence type="ECO:0000313" key="5">
    <source>
        <dbReference type="EMBL" id="AWW29666.1"/>
    </source>
</evidence>
<feature type="coiled-coil region" evidence="2">
    <location>
        <begin position="146"/>
        <end position="204"/>
    </location>
</feature>
<dbReference type="InterPro" id="IPR058792">
    <property type="entry name" value="Beta-barrel_RND_2"/>
</dbReference>
<keyword evidence="2" id="KW-0175">Coiled coil</keyword>
<dbReference type="PROSITE" id="PS51257">
    <property type="entry name" value="PROKAR_LIPOPROTEIN"/>
    <property type="match status" value="1"/>
</dbReference>
<dbReference type="KEGG" id="est:DN752_05765"/>
<dbReference type="EMBL" id="CP030041">
    <property type="protein sequence ID" value="AWW29666.1"/>
    <property type="molecule type" value="Genomic_DNA"/>
</dbReference>
<dbReference type="SUPFAM" id="SSF111369">
    <property type="entry name" value="HlyD-like secretion proteins"/>
    <property type="match status" value="1"/>
</dbReference>
<dbReference type="InterPro" id="IPR058637">
    <property type="entry name" value="YknX-like_C"/>
</dbReference>
<sequence length="387" mass="43443">MKKYIYHYSNMKTFSRLSLALAAAMTFSCGPQESELEAKKAQLKEYKDQYHELKSSISALEKEIAAEDSTFAKNNRKSVLVTTVKAKNQPFKHYLEVTGSVLSKKNVNISAEVAGRIEQIEVHEGMRAAKGEVLVNIDGESIDNNISELETQLDLASTLYEKQKRLWDREIGTEVQYLEAKNRVESLEKNLATLKTQKDKTTIRAPYHGTVEEVMVKLGELVQPGMPIINFVGESDLYIEADISEAYVGVLEQGDSVRVEFPSLGRDIKTKVTAVGAIINPSNRTFKVEVFLPRLKHIKPNMISVLRIKDYENKEATTVPTNLIQQDNKGEYVYVVTNGQAKKTYIKKGETYHRVSEIKEGLSGGEVLIDKGFREVAEGSKVQIVES</sequence>
<accession>A0A2Z4IGE2</accession>
<dbReference type="InterPro" id="IPR006143">
    <property type="entry name" value="RND_pump_MFP"/>
</dbReference>
<dbReference type="Pfam" id="PF25954">
    <property type="entry name" value="Beta-barrel_RND_2"/>
    <property type="match status" value="1"/>
</dbReference>
<dbReference type="Gene3D" id="2.40.30.170">
    <property type="match status" value="1"/>
</dbReference>
<evidence type="ECO:0000256" key="3">
    <source>
        <dbReference type="SAM" id="SignalP"/>
    </source>
</evidence>
<dbReference type="InterPro" id="IPR000595">
    <property type="entry name" value="cNMP-bd_dom"/>
</dbReference>
<keyword evidence="6" id="KW-1185">Reference proteome</keyword>
<feature type="coiled-coil region" evidence="2">
    <location>
        <begin position="36"/>
        <end position="63"/>
    </location>
</feature>
<organism evidence="5 6">
    <name type="scientific">Echinicola strongylocentroti</name>
    <dbReference type="NCBI Taxonomy" id="1795355"/>
    <lineage>
        <taxon>Bacteria</taxon>
        <taxon>Pseudomonadati</taxon>
        <taxon>Bacteroidota</taxon>
        <taxon>Cytophagia</taxon>
        <taxon>Cytophagales</taxon>
        <taxon>Cyclobacteriaceae</taxon>
        <taxon>Echinicola</taxon>
    </lineage>
</organism>
<evidence type="ECO:0000313" key="6">
    <source>
        <dbReference type="Proteomes" id="UP000248688"/>
    </source>
</evidence>
<feature type="chain" id="PRO_5016361858" evidence="3">
    <location>
        <begin position="23"/>
        <end position="387"/>
    </location>
</feature>
<protein>
    <submittedName>
        <fullName evidence="5">Efflux RND transporter periplasmic adaptor subunit</fullName>
    </submittedName>
</protein>
<proteinExistence type="inferred from homology"/>
<evidence type="ECO:0000256" key="1">
    <source>
        <dbReference type="ARBA" id="ARBA00009477"/>
    </source>
</evidence>
<dbReference type="GO" id="GO:1990281">
    <property type="term" value="C:efflux pump complex"/>
    <property type="evidence" value="ECO:0007669"/>
    <property type="project" value="TreeGrafter"/>
</dbReference>
<dbReference type="PANTHER" id="PTHR30469:SF15">
    <property type="entry name" value="HLYD FAMILY OF SECRETION PROTEINS"/>
    <property type="match status" value="1"/>
</dbReference>
<gene>
    <name evidence="5" type="ORF">DN752_05765</name>
</gene>
<dbReference type="Gene3D" id="2.40.420.20">
    <property type="match status" value="1"/>
</dbReference>
<dbReference type="OrthoDB" id="9806939at2"/>
<dbReference type="AlphaFoldDB" id="A0A2Z4IGE2"/>
<dbReference type="GO" id="GO:0015562">
    <property type="term" value="F:efflux transmembrane transporter activity"/>
    <property type="evidence" value="ECO:0007669"/>
    <property type="project" value="TreeGrafter"/>
</dbReference>
<dbReference type="Pfam" id="PF25989">
    <property type="entry name" value="YknX_C"/>
    <property type="match status" value="1"/>
</dbReference>
<dbReference type="InterPro" id="IPR058648">
    <property type="entry name" value="HH_CzcB-like"/>
</dbReference>
<comment type="similarity">
    <text evidence="1">Belongs to the membrane fusion protein (MFP) (TC 8.A.1) family.</text>
</comment>
<dbReference type="PROSITE" id="PS50042">
    <property type="entry name" value="CNMP_BINDING_3"/>
    <property type="match status" value="1"/>
</dbReference>
<feature type="signal peptide" evidence="3">
    <location>
        <begin position="1"/>
        <end position="22"/>
    </location>
</feature>